<comment type="caution">
    <text evidence="1">The sequence shown here is derived from an EMBL/GenBank/DDBJ whole genome shotgun (WGS) entry which is preliminary data.</text>
</comment>
<dbReference type="Gene3D" id="3.40.50.620">
    <property type="entry name" value="HUPs"/>
    <property type="match status" value="1"/>
</dbReference>
<feature type="non-terminal residue" evidence="1">
    <location>
        <position position="1"/>
    </location>
</feature>
<evidence type="ECO:0000313" key="1">
    <source>
        <dbReference type="EMBL" id="KAG5184403.1"/>
    </source>
</evidence>
<dbReference type="InterPro" id="IPR045049">
    <property type="entry name" value="Pcy1-like"/>
</dbReference>
<gene>
    <name evidence="1" type="ORF">JKP88DRAFT_144012</name>
</gene>
<dbReference type="OrthoDB" id="17102at2759"/>
<dbReference type="PANTHER" id="PTHR10739">
    <property type="entry name" value="CYTIDYLYLTRANSFERASE"/>
    <property type="match status" value="1"/>
</dbReference>
<dbReference type="PANTHER" id="PTHR10739:SF13">
    <property type="entry name" value="CHOLINE-PHOSPHATE CYTIDYLYLTRANSFERASE"/>
    <property type="match status" value="1"/>
</dbReference>
<dbReference type="InterPro" id="IPR014729">
    <property type="entry name" value="Rossmann-like_a/b/a_fold"/>
</dbReference>
<organism evidence="1 2">
    <name type="scientific">Tribonema minus</name>
    <dbReference type="NCBI Taxonomy" id="303371"/>
    <lineage>
        <taxon>Eukaryota</taxon>
        <taxon>Sar</taxon>
        <taxon>Stramenopiles</taxon>
        <taxon>Ochrophyta</taxon>
        <taxon>PX clade</taxon>
        <taxon>Xanthophyceae</taxon>
        <taxon>Tribonematales</taxon>
        <taxon>Tribonemataceae</taxon>
        <taxon>Tribonema</taxon>
    </lineage>
</organism>
<protein>
    <submittedName>
        <fullName evidence="1">Uncharacterized protein</fullName>
    </submittedName>
</protein>
<reference evidence="1" key="1">
    <citation type="submission" date="2021-02" db="EMBL/GenBank/DDBJ databases">
        <title>First Annotated Genome of the Yellow-green Alga Tribonema minus.</title>
        <authorList>
            <person name="Mahan K.M."/>
        </authorList>
    </citation>
    <scope>NUCLEOTIDE SEQUENCE</scope>
    <source>
        <strain evidence="1">UTEX B ZZ1240</strain>
    </source>
</reference>
<dbReference type="Proteomes" id="UP000664859">
    <property type="component" value="Unassembled WGS sequence"/>
</dbReference>
<dbReference type="GO" id="GO:0004105">
    <property type="term" value="F:choline-phosphate cytidylyltransferase activity"/>
    <property type="evidence" value="ECO:0007669"/>
    <property type="project" value="InterPro"/>
</dbReference>
<dbReference type="AlphaFoldDB" id="A0A836CGI6"/>
<dbReference type="GO" id="GO:0031210">
    <property type="term" value="F:phosphatidylcholine binding"/>
    <property type="evidence" value="ECO:0007669"/>
    <property type="project" value="TreeGrafter"/>
</dbReference>
<dbReference type="EMBL" id="JAFCMP010000168">
    <property type="protein sequence ID" value="KAG5184403.1"/>
    <property type="molecule type" value="Genomic_DNA"/>
</dbReference>
<feature type="non-terminal residue" evidence="1">
    <location>
        <position position="159"/>
    </location>
</feature>
<evidence type="ECO:0000313" key="2">
    <source>
        <dbReference type="Proteomes" id="UP000664859"/>
    </source>
</evidence>
<keyword evidence="2" id="KW-1185">Reference proteome</keyword>
<accession>A0A836CGI6</accession>
<name>A0A836CGI6_9STRA</name>
<sequence>VPQVIDDAPWVVTDEFYFESGNASGVNDDGDVYAHLNRAGRFVETCRTEGISTSDSIASIMQPSHNYNAFVRRNLRRGYSAKDMNVSFLEQQAIKFGMVKERVAENTIGKLIKENSQAQALAEDVQKAFVSVFDRDSAFRTRWRNQRKEIRNRIRVLAR</sequence>
<proteinExistence type="predicted"/>